<dbReference type="EMBL" id="MASU01000026">
    <property type="protein sequence ID" value="PXY17566.1"/>
    <property type="molecule type" value="Genomic_DNA"/>
</dbReference>
<reference evidence="2 3" key="1">
    <citation type="submission" date="2016-07" db="EMBL/GenBank/DDBJ databases">
        <title>Draft genome sequence of Prauserella sp. YIM 121212, isolated from alkaline soil.</title>
        <authorList>
            <person name="Ruckert C."/>
            <person name="Albersmeier A."/>
            <person name="Jiang C.-L."/>
            <person name="Jiang Y."/>
            <person name="Kalinowski J."/>
            <person name="Schneider O."/>
            <person name="Winkler A."/>
            <person name="Zotchev S.B."/>
        </authorList>
    </citation>
    <scope>NUCLEOTIDE SEQUENCE [LARGE SCALE GENOMIC DNA]</scope>
    <source>
        <strain evidence="2 3">YIM 121212</strain>
    </source>
</reference>
<dbReference type="PANTHER" id="PTHR43031">
    <property type="entry name" value="FAD-DEPENDENT OXIDOREDUCTASE"/>
    <property type="match status" value="1"/>
</dbReference>
<sequence length="134" mass="13723">MAAVALLGVGGCAGGGETEPSVAAPVSISLLAPDEFAKAIADPARIVINVHVPFEGALPGTDMMIPFNEIERRLSELPSDRTLPIAVYCMSGRMSADAARALKGLGFADIVDLDGGMRAWQASGRTLAQSAPGS</sequence>
<comment type="caution">
    <text evidence="2">The sequence shown here is derived from an EMBL/GenBank/DDBJ whole genome shotgun (WGS) entry which is preliminary data.</text>
</comment>
<dbReference type="InterPro" id="IPR050229">
    <property type="entry name" value="GlpE_sulfurtransferase"/>
</dbReference>
<dbReference type="PANTHER" id="PTHR43031:SF1">
    <property type="entry name" value="PYRIDINE NUCLEOTIDE-DISULPHIDE OXIDOREDUCTASE"/>
    <property type="match status" value="1"/>
</dbReference>
<dbReference type="InterPro" id="IPR001763">
    <property type="entry name" value="Rhodanese-like_dom"/>
</dbReference>
<dbReference type="OrthoDB" id="9800872at2"/>
<feature type="domain" description="Rhodanese" evidence="1">
    <location>
        <begin position="50"/>
        <end position="129"/>
    </location>
</feature>
<evidence type="ECO:0000259" key="1">
    <source>
        <dbReference type="PROSITE" id="PS50206"/>
    </source>
</evidence>
<name>A0A318L9C7_9PSEU</name>
<protein>
    <submittedName>
        <fullName evidence="2">Sulfurtransferase</fullName>
    </submittedName>
</protein>
<keyword evidence="3" id="KW-1185">Reference proteome</keyword>
<dbReference type="Proteomes" id="UP000247892">
    <property type="component" value="Unassembled WGS sequence"/>
</dbReference>
<organism evidence="2 3">
    <name type="scientific">Prauserella flavalba</name>
    <dbReference type="NCBI Taxonomy" id="1477506"/>
    <lineage>
        <taxon>Bacteria</taxon>
        <taxon>Bacillati</taxon>
        <taxon>Actinomycetota</taxon>
        <taxon>Actinomycetes</taxon>
        <taxon>Pseudonocardiales</taxon>
        <taxon>Pseudonocardiaceae</taxon>
        <taxon>Prauserella</taxon>
    </lineage>
</organism>
<keyword evidence="2" id="KW-0808">Transferase</keyword>
<proteinExistence type="predicted"/>
<dbReference type="InterPro" id="IPR036873">
    <property type="entry name" value="Rhodanese-like_dom_sf"/>
</dbReference>
<evidence type="ECO:0000313" key="2">
    <source>
        <dbReference type="EMBL" id="PXY17566.1"/>
    </source>
</evidence>
<dbReference type="SUPFAM" id="SSF52821">
    <property type="entry name" value="Rhodanese/Cell cycle control phosphatase"/>
    <property type="match status" value="1"/>
</dbReference>
<dbReference type="SMART" id="SM00450">
    <property type="entry name" value="RHOD"/>
    <property type="match status" value="1"/>
</dbReference>
<dbReference type="Gene3D" id="3.40.250.10">
    <property type="entry name" value="Rhodanese-like domain"/>
    <property type="match status" value="1"/>
</dbReference>
<dbReference type="PROSITE" id="PS50206">
    <property type="entry name" value="RHODANESE_3"/>
    <property type="match status" value="1"/>
</dbReference>
<dbReference type="Pfam" id="PF00581">
    <property type="entry name" value="Rhodanese"/>
    <property type="match status" value="1"/>
</dbReference>
<gene>
    <name evidence="2" type="ORF">BA062_37410</name>
</gene>
<dbReference type="AlphaFoldDB" id="A0A318L9C7"/>
<dbReference type="GO" id="GO:0016740">
    <property type="term" value="F:transferase activity"/>
    <property type="evidence" value="ECO:0007669"/>
    <property type="project" value="UniProtKB-KW"/>
</dbReference>
<evidence type="ECO:0000313" key="3">
    <source>
        <dbReference type="Proteomes" id="UP000247892"/>
    </source>
</evidence>
<dbReference type="CDD" id="cd00158">
    <property type="entry name" value="RHOD"/>
    <property type="match status" value="1"/>
</dbReference>
<accession>A0A318L9C7</accession>